<dbReference type="AlphaFoldDB" id="A8STG8"/>
<feature type="non-terminal residue" evidence="2">
    <location>
        <position position="1"/>
    </location>
</feature>
<proteinExistence type="evidence at transcript level"/>
<feature type="non-terminal residue" evidence="2">
    <location>
        <position position="90"/>
    </location>
</feature>
<reference evidence="2" key="2">
    <citation type="submission" date="2007-06" db="EMBL/GenBank/DDBJ databases">
        <authorList>
            <person name="Sanchez S."/>
            <person name="Hourdez S."/>
            <person name="Lallier F.H."/>
        </authorList>
    </citation>
    <scope>NUCLEOTIDE SEQUENCE</scope>
</reference>
<feature type="region of interest" description="Disordered" evidence="1">
    <location>
        <begin position="1"/>
        <end position="26"/>
    </location>
</feature>
<evidence type="ECO:0000313" key="2">
    <source>
        <dbReference type="EMBL" id="ABW24417.1"/>
    </source>
</evidence>
<organism evidence="2">
    <name type="scientific">Riftia pachyptila</name>
    <name type="common">Vent tube worm</name>
    <dbReference type="NCBI Taxonomy" id="6426"/>
    <lineage>
        <taxon>Eukaryota</taxon>
        <taxon>Metazoa</taxon>
        <taxon>Spiralia</taxon>
        <taxon>Lophotrochozoa</taxon>
        <taxon>Annelida</taxon>
        <taxon>Polychaeta</taxon>
        <taxon>Sedentaria</taxon>
        <taxon>Canalipalpata</taxon>
        <taxon>Sabellida</taxon>
        <taxon>Siboglinidae</taxon>
        <taxon>Riftia</taxon>
    </lineage>
</organism>
<evidence type="ECO:0000256" key="1">
    <source>
        <dbReference type="SAM" id="MobiDB-lite"/>
    </source>
</evidence>
<accession>A8STG8</accession>
<feature type="compositionally biased region" description="Polar residues" evidence="1">
    <location>
        <begin position="1"/>
        <end position="19"/>
    </location>
</feature>
<reference evidence="2" key="1">
    <citation type="journal article" date="2007" name="BMC Genomics">
        <title>Identification of proteins involved in the functioning of Riftia pachyptila symbiosis by Subtractive Suppression Hybridization.</title>
        <authorList>
            <person name="Sanchez S."/>
            <person name="Hourdez S."/>
            <person name="Lallier F.H."/>
        </authorList>
    </citation>
    <scope>NUCLEOTIDE SEQUENCE</scope>
</reference>
<dbReference type="EMBL" id="EF648566">
    <property type="protein sequence ID" value="ABW24417.1"/>
    <property type="molecule type" value="mRNA"/>
</dbReference>
<protein>
    <submittedName>
        <fullName evidence="2">Oxidoreductase molybdopterin binding protein</fullName>
    </submittedName>
</protein>
<name>A8STG8_RIFPA</name>
<sequence length="90" mass="10262">TGQHILQTQLQNTSKNNLGNPPPTNAFRLNYNVPSLEQKSYQASFNSLQNKYRSWIDIASYALGQCYHYRVVSLQVVKHAKNVTHDLLSV</sequence>